<feature type="domain" description="GH18" evidence="6">
    <location>
        <begin position="191"/>
        <end position="693"/>
    </location>
</feature>
<proteinExistence type="predicted"/>
<feature type="region of interest" description="Disordered" evidence="5">
    <location>
        <begin position="1449"/>
        <end position="1494"/>
    </location>
</feature>
<dbReference type="Gene3D" id="3.90.20.10">
    <property type="match status" value="1"/>
</dbReference>
<evidence type="ECO:0000259" key="6">
    <source>
        <dbReference type="PROSITE" id="PS51910"/>
    </source>
</evidence>
<dbReference type="PROSITE" id="PS51910">
    <property type="entry name" value="GH18_2"/>
    <property type="match status" value="1"/>
</dbReference>
<evidence type="ECO:0000256" key="4">
    <source>
        <dbReference type="SAM" id="Coils"/>
    </source>
</evidence>
<reference evidence="7 8" key="1">
    <citation type="submission" date="2018-04" db="EMBL/GenBank/DDBJ databases">
        <title>Denitrifier Microvirgula.</title>
        <authorList>
            <person name="Anderson E."/>
            <person name="Jang J."/>
            <person name="Ishii S."/>
        </authorList>
    </citation>
    <scope>NUCLEOTIDE SEQUENCE [LARGE SCALE GENOMIC DNA]</scope>
    <source>
        <strain evidence="7 8">BE2.4</strain>
    </source>
</reference>
<dbReference type="InterPro" id="IPR029070">
    <property type="entry name" value="Chitinase_insertion_sf"/>
</dbReference>
<dbReference type="GO" id="GO:0008843">
    <property type="term" value="F:endochitinase activity"/>
    <property type="evidence" value="ECO:0007669"/>
    <property type="project" value="UniProtKB-EC"/>
</dbReference>
<accession>A0A2S0PCM1</accession>
<dbReference type="RefSeq" id="WP_107889760.1">
    <property type="nucleotide sequence ID" value="NZ_CP028519.1"/>
</dbReference>
<feature type="coiled-coil region" evidence="4">
    <location>
        <begin position="1502"/>
        <end position="1564"/>
    </location>
</feature>
<dbReference type="InterPro" id="IPR001223">
    <property type="entry name" value="Glyco_hydro18_cat"/>
</dbReference>
<dbReference type="InterPro" id="IPR011583">
    <property type="entry name" value="Chitinase_II/V-like_cat"/>
</dbReference>
<keyword evidence="4" id="KW-0175">Coiled coil</keyword>
<dbReference type="SUPFAM" id="SSF63829">
    <property type="entry name" value="Calcium-dependent phosphotriesterase"/>
    <property type="match status" value="1"/>
</dbReference>
<protein>
    <recommendedName>
        <fullName evidence="2">chitinase</fullName>
        <ecNumber evidence="2">3.2.1.14</ecNumber>
    </recommendedName>
</protein>
<dbReference type="GO" id="GO:0005975">
    <property type="term" value="P:carbohydrate metabolic process"/>
    <property type="evidence" value="ECO:0007669"/>
    <property type="project" value="InterPro"/>
</dbReference>
<comment type="catalytic activity">
    <reaction evidence="1">
        <text>Random endo-hydrolysis of N-acetyl-beta-D-glucosaminide (1-&gt;4)-beta-linkages in chitin and chitodextrins.</text>
        <dbReference type="EC" id="3.2.1.14"/>
    </reaction>
</comment>
<evidence type="ECO:0000256" key="3">
    <source>
        <dbReference type="ARBA" id="ARBA00023024"/>
    </source>
</evidence>
<sequence length="2476" mass="268304">METNVFVGDGHDGERNLTNETRDRFYLAAGVEPSNEQKIAFFGEQVQVHGLNKALNMFFTPWGSLYYGPQELTVSRKENAERYVFTLSYAKPVTIGPYERLTLSYSNSFHGLPIRSPIRGVQYLPRVSVKLDQGPQYRDTRQQVDALARPGTSPTGAKVLELAAMILNAETGQRVLDTRMANKARSADLTRRLVGYYANYFMYKRNYFVTDIPVDLVNCISYGMMGLELDGSLSSSDEWADNWQVAALQYMKQLNPALRVSLIVGGWPKSPMLHFRTVAGPADFPATAQNADDFWIYHVSGKQQWRIFYGTGTPLSIDGAPAPYGSSSSDPGGVFDPDAPRRALFALLSGPGASYDNCDVSADGETLLAILEQLATAFHASEAVAPFSALLRLISRDPVRRQRFAQSAASAIRTLGFDGLEIDWEYPDAGDGDGYVQLLQATRQAIGEAELAIAAPAAPSRVDALGTEQWRAIGQLVDHVNVMSYDYYGSWSDYSWFNAPMKIPADKQAARNLDPTFCVTATLDKFLQLVAQNCLTRRQLALGLAAYGRVVAVDGADDHNRGLICAINKKPVLAAGDASLDEPPLYRDIVAAKAAGGYLPAKEDHSPSAGWPGLVFVDALEGEARAPYAYRSSSQGRTGLSLTYDDPRSLREKVRYALAEQLGGVMVWDLSGDVAADQPASLLAAVADELRQSHPASQFHFTRQTPTGPWIDAAKLGEALPPWPLKSQVQDYGAAPRRHLQVLGGPAIAVMAALPVGALALSGPGAPISMLQPLGPGDFSTARSVGYQGDVAALLPLRDGRVLVRYADGRLQSLCFEDEVCRVDQELGRQVSAMVEAGPGCVFAVQGQTLLQWRSVDDGPFVSQAPVVLPAAGVTLGVLAGGQPLVVTSQGAVLVLDGQGEHASLKTLAGSVRVPTGLLLLNDGRLLAFGAGSQLALWDVQRDAQQQLAGLQVRALRIDEARPWITAAALPNGAFATLAADRLLLWSPSGASGMEQGFEVQQQIVLDQASGMTVTSDGALVLAQGSNLLRLDFPCWPRVTLQQSTPWSGMDADGRTCVHWMARTGHADNLRSALAAGTPPGLQTAPGRPTLLAEALNAALPDHVGVLLAAGAPVWQPSYAGQHGDPLDELLMARLLPASLRKAIPGSMVTPVLKPDVRTAQLPDPMRTFLRANPTLTVRMANSLMMLEPALASLLQDLLSVFTFDSDAMATLQASEPGRAVLPALQTLAGKTFADQATLQSAVRAALGDTPLDDAGRNTLVSAVRRVDPGLQGQANYDLSVYQLGCDTLVQFLDLTLQQALPALQKQLLLDRFAELALPQEGNLLAVKPGLGLADLPQITRDFLTLYPAAGRVMAQLLARWSFELERLVNDFVQQLPDSHNDASEARVSADAWGRAHQAVRSLLVATVRPGLSHQQAADFLNRNSVQPWAAAVDPFGQPQGWANWAFDPPIGTVPAAAQQDGGTTGGASSSAASSARGSGGSLQPSTPPDPAQEARDTIDYIKRANQSIDQMREKNRRATEKFDYKRERNREAVERLNPLTGQITETQSKLDQVKKAVQDTQHRLDTDLHYDPNNSVSVRLAFDKVYDGSSMGTGDDLTEPQKLAYLNRKRAEAQGTVEAGNATIDTQRKALKGLIDKRTTEVDDDPSVRIWNERRAALRQWNDRIDTMRSVVAGMQGLSSFTRKIVGHFMSDGDSKDAFNQAMDWVDKGLATVAAVVEVAQAVNTAMQMMKTSTMGGVFGLIGAAASLFGLVSNIFFPQPDPYLEAAKAISKQITQVYEVMNKRFDQIMDQMQSLNWQMSALSVQMDERFDAVQRQIDDVAAQMTRSLEQLSSAIASGFRTTRVELRAATQQTLASIVWSHDDLAQRIDLANLGLRANLASLQAMMSVEMLNDLRLVDIVVSNAENEQINPRSGLIPLQKDPARLQDLRDRLDNGIRYKLLAGGEDRPLADLCFSGFGPGSVTAAVTDAATNRFSECYAYYYSKKKADSYDRSSKVWGSTALALPLARRYLLLQSWYGTSLDSPLSLLRSVQELVEAPAAKSRQFLRDLHDSAFFGVLIDQQLDAALALQQASLNVVVREYGQTFNFPTSQLTNPAFMIPAMFDRYPDLNLLHLASETVETDLATRLEQDLADFHAFFSAPAGSWRQSKIECTLTLGHALGVGKLLIHGDEQQRTLYLDVDGTVTPVASLNLQDGRLIGAALLQSGNDNFVALAHSAWEIQQRWIGYYNRRIPIDCQQEMLALDQSLSRLALFLGLAGVDPDEMARLLGMLWDSEQVNAYLVAQAMQARGAQVELSPPFGMLASYSTRVAADAQKLVGQLVEAAAARPRPASDELPSLRDRLLLDLDQLMTQSASVRVQLAGVDLSAGWNPDVADDGITILSATELAGQGRTFPLARDIGLPPRGVLTLTGSGAFALTLTDDQGQQLQLPVDLDRENPTRIEAVAPQLDGSLSSLTFQAATPPLDVVLEGVWLKG</sequence>
<organism evidence="7 8">
    <name type="scientific">Microvirgula aerodenitrificans</name>
    <dbReference type="NCBI Taxonomy" id="57480"/>
    <lineage>
        <taxon>Bacteria</taxon>
        <taxon>Pseudomonadati</taxon>
        <taxon>Pseudomonadota</taxon>
        <taxon>Betaproteobacteria</taxon>
        <taxon>Neisseriales</taxon>
        <taxon>Aquaspirillaceae</taxon>
        <taxon>Microvirgula</taxon>
    </lineage>
</organism>
<evidence type="ECO:0000313" key="8">
    <source>
        <dbReference type="Proteomes" id="UP000244173"/>
    </source>
</evidence>
<name>A0A2S0PCM1_9NEIS</name>
<feature type="compositionally biased region" description="Low complexity" evidence="5">
    <location>
        <begin position="1456"/>
        <end position="1477"/>
    </location>
</feature>
<gene>
    <name evidence="7" type="ORF">DAI18_14500</name>
</gene>
<dbReference type="InterPro" id="IPR017853">
    <property type="entry name" value="GH"/>
</dbReference>
<dbReference type="Gene3D" id="3.10.50.10">
    <property type="match status" value="1"/>
</dbReference>
<dbReference type="STRING" id="1122240.GCA_000620105_01390"/>
<dbReference type="InterPro" id="IPR050314">
    <property type="entry name" value="Glycosyl_Hydrlase_18"/>
</dbReference>
<keyword evidence="3" id="KW-0146">Chitin degradation</keyword>
<dbReference type="GO" id="GO:0006032">
    <property type="term" value="P:chitin catabolic process"/>
    <property type="evidence" value="ECO:0007669"/>
    <property type="project" value="UniProtKB-KW"/>
</dbReference>
<dbReference type="OrthoDB" id="8573752at2"/>
<keyword evidence="3" id="KW-0119">Carbohydrate metabolism</keyword>
<dbReference type="Gene3D" id="3.20.20.80">
    <property type="entry name" value="Glycosidases"/>
    <property type="match status" value="3"/>
</dbReference>
<dbReference type="Pfam" id="PF00704">
    <property type="entry name" value="Glyco_hydro_18"/>
    <property type="match status" value="1"/>
</dbReference>
<dbReference type="EMBL" id="CP028519">
    <property type="protein sequence ID" value="AVY95116.1"/>
    <property type="molecule type" value="Genomic_DNA"/>
</dbReference>
<dbReference type="PANTHER" id="PTHR11177">
    <property type="entry name" value="CHITINASE"/>
    <property type="match status" value="1"/>
</dbReference>
<dbReference type="SUPFAM" id="SSF51445">
    <property type="entry name" value="(Trans)glycosidases"/>
    <property type="match status" value="2"/>
</dbReference>
<dbReference type="GO" id="GO:0008061">
    <property type="term" value="F:chitin binding"/>
    <property type="evidence" value="ECO:0007669"/>
    <property type="project" value="InterPro"/>
</dbReference>
<dbReference type="KEGG" id="maer:DAI18_14500"/>
<dbReference type="PANTHER" id="PTHR11177:SF317">
    <property type="entry name" value="CHITINASE 12-RELATED"/>
    <property type="match status" value="1"/>
</dbReference>
<dbReference type="EC" id="3.2.1.14" evidence="2"/>
<evidence type="ECO:0000256" key="5">
    <source>
        <dbReference type="SAM" id="MobiDB-lite"/>
    </source>
</evidence>
<evidence type="ECO:0000313" key="7">
    <source>
        <dbReference type="EMBL" id="AVY95116.1"/>
    </source>
</evidence>
<keyword evidence="3" id="KW-0624">Polysaccharide degradation</keyword>
<keyword evidence="8" id="KW-1185">Reference proteome</keyword>
<dbReference type="SMART" id="SM00636">
    <property type="entry name" value="Glyco_18"/>
    <property type="match status" value="1"/>
</dbReference>
<evidence type="ECO:0000256" key="1">
    <source>
        <dbReference type="ARBA" id="ARBA00000822"/>
    </source>
</evidence>
<evidence type="ECO:0000256" key="2">
    <source>
        <dbReference type="ARBA" id="ARBA00012729"/>
    </source>
</evidence>
<dbReference type="Proteomes" id="UP000244173">
    <property type="component" value="Chromosome"/>
</dbReference>